<proteinExistence type="predicted"/>
<name>A0A8I6TEK5_CIMLE</name>
<sequence length="194" mass="21959">MSTSGTLRWLSPDITCFIFNSKEKEIWQFIKQALPVVFALTKLVCLRRAVYWLQVKSDFYKIRRYVENSCKQLAKAKSRAAKRAQLVGRKISGSINVDECMDELFESARGVAIAMSPPETDVEFLTYLSVVISAHMINTYASLSSSSNPQPDVEFEIAHAMDVCANALKRIIFFDELLAIQISLAYQLVVVFLM</sequence>
<protein>
    <submittedName>
        <fullName evidence="1">Uncharacterized protein</fullName>
    </submittedName>
</protein>
<dbReference type="EnsemblMetazoa" id="XM_014388723.1">
    <property type="protein sequence ID" value="XP_014244209.1"/>
    <property type="gene ID" value="LOC106663688"/>
</dbReference>
<evidence type="ECO:0000313" key="2">
    <source>
        <dbReference type="Proteomes" id="UP000494040"/>
    </source>
</evidence>
<dbReference type="Proteomes" id="UP000494040">
    <property type="component" value="Unassembled WGS sequence"/>
</dbReference>
<dbReference type="RefSeq" id="XP_014244209.1">
    <property type="nucleotide sequence ID" value="XM_014388723.1"/>
</dbReference>
<accession>A0A8I6TEK5</accession>
<dbReference type="GeneID" id="106663688"/>
<reference evidence="1" key="1">
    <citation type="submission" date="2022-01" db="UniProtKB">
        <authorList>
            <consortium name="EnsemblMetazoa"/>
        </authorList>
    </citation>
    <scope>IDENTIFICATION</scope>
</reference>
<organism evidence="1 2">
    <name type="scientific">Cimex lectularius</name>
    <name type="common">Bed bug</name>
    <name type="synonym">Acanthia lectularia</name>
    <dbReference type="NCBI Taxonomy" id="79782"/>
    <lineage>
        <taxon>Eukaryota</taxon>
        <taxon>Metazoa</taxon>
        <taxon>Ecdysozoa</taxon>
        <taxon>Arthropoda</taxon>
        <taxon>Hexapoda</taxon>
        <taxon>Insecta</taxon>
        <taxon>Pterygota</taxon>
        <taxon>Neoptera</taxon>
        <taxon>Paraneoptera</taxon>
        <taxon>Hemiptera</taxon>
        <taxon>Heteroptera</taxon>
        <taxon>Panheteroptera</taxon>
        <taxon>Cimicomorpha</taxon>
        <taxon>Cimicidae</taxon>
        <taxon>Cimex</taxon>
    </lineage>
</organism>
<dbReference type="KEGG" id="clec:106663688"/>
<dbReference type="AlphaFoldDB" id="A0A8I6TEK5"/>
<evidence type="ECO:0000313" key="1">
    <source>
        <dbReference type="EnsemblMetazoa" id="XP_014244209.1"/>
    </source>
</evidence>
<keyword evidence="2" id="KW-1185">Reference proteome</keyword>